<evidence type="ECO:0000256" key="4">
    <source>
        <dbReference type="ARBA" id="ARBA00022705"/>
    </source>
</evidence>
<dbReference type="Proteomes" id="UP001516400">
    <property type="component" value="Unassembled WGS sequence"/>
</dbReference>
<comment type="subcellular location">
    <subcellularLocation>
        <location evidence="1">Nucleus</location>
    </subcellularLocation>
</comment>
<evidence type="ECO:0000256" key="5">
    <source>
        <dbReference type="ARBA" id="ARBA00023242"/>
    </source>
</evidence>
<reference evidence="12 13" key="1">
    <citation type="journal article" date="2021" name="BMC Biol.">
        <title>Horizontally acquired antibacterial genes associated with adaptive radiation of ladybird beetles.</title>
        <authorList>
            <person name="Li H.S."/>
            <person name="Tang X.F."/>
            <person name="Huang Y.H."/>
            <person name="Xu Z.Y."/>
            <person name="Chen M.L."/>
            <person name="Du X.Y."/>
            <person name="Qiu B.Y."/>
            <person name="Chen P.T."/>
            <person name="Zhang W."/>
            <person name="Slipinski A."/>
            <person name="Escalona H.E."/>
            <person name="Waterhouse R.M."/>
            <person name="Zwick A."/>
            <person name="Pang H."/>
        </authorList>
    </citation>
    <scope>NUCLEOTIDE SEQUENCE [LARGE SCALE GENOMIC DNA]</scope>
    <source>
        <strain evidence="12">SYSU2018</strain>
    </source>
</reference>
<evidence type="ECO:0000313" key="12">
    <source>
        <dbReference type="EMBL" id="KAL3277372.1"/>
    </source>
</evidence>
<evidence type="ECO:0000256" key="3">
    <source>
        <dbReference type="ARBA" id="ARBA00018987"/>
    </source>
</evidence>
<evidence type="ECO:0000259" key="11">
    <source>
        <dbReference type="Pfam" id="PF21000"/>
    </source>
</evidence>
<dbReference type="GO" id="GO:0005634">
    <property type="term" value="C:nucleus"/>
    <property type="evidence" value="ECO:0007669"/>
    <property type="project" value="UniProtKB-SubCell"/>
</dbReference>
<feature type="compositionally biased region" description="Polar residues" evidence="8">
    <location>
        <begin position="389"/>
        <end position="402"/>
    </location>
</feature>
<proteinExistence type="inferred from homology"/>
<dbReference type="InterPro" id="IPR049363">
    <property type="entry name" value="RMI1_N"/>
</dbReference>
<evidence type="ECO:0000313" key="13">
    <source>
        <dbReference type="Proteomes" id="UP001516400"/>
    </source>
</evidence>
<dbReference type="SMART" id="SM01161">
    <property type="entry name" value="DUF1767"/>
    <property type="match status" value="1"/>
</dbReference>
<evidence type="ECO:0000259" key="10">
    <source>
        <dbReference type="Pfam" id="PF16099"/>
    </source>
</evidence>
<dbReference type="Gene3D" id="2.40.50.770">
    <property type="entry name" value="RecQ-mediated genome instability protein Rmi1, C-terminal domain"/>
    <property type="match status" value="1"/>
</dbReference>
<keyword evidence="13" id="KW-1185">Reference proteome</keyword>
<evidence type="ECO:0000256" key="6">
    <source>
        <dbReference type="ARBA" id="ARBA00024977"/>
    </source>
</evidence>
<comment type="function">
    <text evidence="6">Essential component of the RMI complex, a complex that plays an important role in the processing of homologous recombination intermediates to limit DNA crossover formation in cells. Promotes TOP3A binding to double Holliday junctions (DHJ) and hence stimulates TOP3A-mediated dissolution. Required for BLM phosphorylation during mitosis. Within the BLM complex, required for BLM and TOP3A stability.</text>
</comment>
<feature type="domain" description="RecQ mediated genome instability protein 1 OB-fold" evidence="9">
    <location>
        <begin position="66"/>
        <end position="196"/>
    </location>
</feature>
<dbReference type="Pfam" id="PF08585">
    <property type="entry name" value="RMI1_N_C"/>
    <property type="match status" value="1"/>
</dbReference>
<dbReference type="EMBL" id="JABFTP020000103">
    <property type="protein sequence ID" value="KAL3277372.1"/>
    <property type="molecule type" value="Genomic_DNA"/>
</dbReference>
<feature type="region of interest" description="Disordered" evidence="8">
    <location>
        <begin position="389"/>
        <end position="414"/>
    </location>
</feature>
<gene>
    <name evidence="12" type="ORF">HHI36_012721</name>
</gene>
<keyword evidence="5" id="KW-0539">Nucleus</keyword>
<comment type="caution">
    <text evidence="12">The sequence shown here is derived from an EMBL/GenBank/DDBJ whole genome shotgun (WGS) entry which is preliminary data.</text>
</comment>
<feature type="region of interest" description="Disordered" evidence="8">
    <location>
        <begin position="226"/>
        <end position="245"/>
    </location>
</feature>
<dbReference type="AlphaFoldDB" id="A0ABD2NF99"/>
<dbReference type="Pfam" id="PF16099">
    <property type="entry name" value="RMI1_C"/>
    <property type="match status" value="1"/>
</dbReference>
<dbReference type="InterPro" id="IPR032199">
    <property type="entry name" value="RMI1_C"/>
</dbReference>
<dbReference type="Gene3D" id="1.10.8.1020">
    <property type="entry name" value="RecQ-mediated genome instability protein 1, N-terminal domain"/>
    <property type="match status" value="1"/>
</dbReference>
<feature type="coiled-coil region" evidence="7">
    <location>
        <begin position="322"/>
        <end position="349"/>
    </location>
</feature>
<keyword evidence="4" id="KW-0235">DNA replication</keyword>
<comment type="similarity">
    <text evidence="2">Belongs to the RMI1 family.</text>
</comment>
<organism evidence="12 13">
    <name type="scientific">Cryptolaemus montrouzieri</name>
    <dbReference type="NCBI Taxonomy" id="559131"/>
    <lineage>
        <taxon>Eukaryota</taxon>
        <taxon>Metazoa</taxon>
        <taxon>Ecdysozoa</taxon>
        <taxon>Arthropoda</taxon>
        <taxon>Hexapoda</taxon>
        <taxon>Insecta</taxon>
        <taxon>Pterygota</taxon>
        <taxon>Neoptera</taxon>
        <taxon>Endopterygota</taxon>
        <taxon>Coleoptera</taxon>
        <taxon>Polyphaga</taxon>
        <taxon>Cucujiformia</taxon>
        <taxon>Coccinelloidea</taxon>
        <taxon>Coccinellidae</taxon>
        <taxon>Scymninae</taxon>
        <taxon>Scymnini</taxon>
        <taxon>Cryptolaemus</taxon>
    </lineage>
</organism>
<dbReference type="InterPro" id="IPR042470">
    <property type="entry name" value="RMI1_N_C_sf"/>
</dbReference>
<dbReference type="Pfam" id="PF21000">
    <property type="entry name" value="RMI1_N_N"/>
    <property type="match status" value="1"/>
</dbReference>
<evidence type="ECO:0000256" key="7">
    <source>
        <dbReference type="SAM" id="Coils"/>
    </source>
</evidence>
<dbReference type="GO" id="GO:0006260">
    <property type="term" value="P:DNA replication"/>
    <property type="evidence" value="ECO:0007669"/>
    <property type="project" value="UniProtKB-KW"/>
</dbReference>
<dbReference type="PANTHER" id="PTHR14790">
    <property type="entry name" value="RECQ-MEDIATED GENOME INSTABILITY PROTEIN 1 RMI1"/>
    <property type="match status" value="1"/>
</dbReference>
<accession>A0ABD2NF99</accession>
<name>A0ABD2NF99_9CUCU</name>
<evidence type="ECO:0000256" key="8">
    <source>
        <dbReference type="SAM" id="MobiDB-lite"/>
    </source>
</evidence>
<dbReference type="PANTHER" id="PTHR14790:SF15">
    <property type="entry name" value="RECQ-MEDIATED GENOME INSTABILITY PROTEIN 1"/>
    <property type="match status" value="1"/>
</dbReference>
<evidence type="ECO:0000259" key="9">
    <source>
        <dbReference type="Pfam" id="PF08585"/>
    </source>
</evidence>
<feature type="domain" description="RMI1 N-terminal" evidence="11">
    <location>
        <begin position="16"/>
        <end position="57"/>
    </location>
</feature>
<evidence type="ECO:0000256" key="2">
    <source>
        <dbReference type="ARBA" id="ARBA00006395"/>
    </source>
</evidence>
<dbReference type="InterPro" id="IPR013894">
    <property type="entry name" value="RMI1_OB"/>
</dbReference>
<keyword evidence="7" id="KW-0175">Coiled coil</keyword>
<evidence type="ECO:0000256" key="1">
    <source>
        <dbReference type="ARBA" id="ARBA00004123"/>
    </source>
</evidence>
<feature type="domain" description="RecQ-mediated genome instability protein 1 C-terminal OB-fold" evidence="10">
    <location>
        <begin position="457"/>
        <end position="562"/>
    </location>
</feature>
<sequence length="575" mass="66309">MQNEIDKLKELFDSNNVPVSTTWLMQCVDWCKSEILNANYTFDQLQQEVHNQWLAQDARAIEVPVLPPDLSTKKYMLLNGNYSLQVMQVVDISKPKYWQLQQIRKESALTGPTRNETIESIGTGKRVLQLTLTDGVQYVEAMEYKPIPILNINLTPGIKVRLSGPITIRRGRLMLQEQNIRILGGEVDDLLVSNAAENVLSRALNLPENPNPQIVDVNLLNVNQENEATQNRNDRQESNSVRNPQNILNLNNLQNKASVSNNNYSQTKKPSLDDYPSEEEYAMMIAAEEQLKNQKTMENYCGRENQQTNQNISNLNRFEDPQDEEIEMLMKLERELENKECKKNKKCKTPDLFEDDFDPDQIDHVLEMTNHGDKMKSKNSIKLHDKHQQSTCGSISQRNTNHLPEKNSKKVSSVVDNKSRTNLFDEFINEDDLFGNLDLHTVEETNKSDIISITKLLQSLQRTSNGLFKIKAKFKSIVEKLTLQKDEYKLTIMVEDDSNEMICRIHSDVVSKWAQLTPVEIVNLKKSIFSKDIESKSRVEKALQNIKDRLIEVNHVMDIQVLEKILYHLLQIFII</sequence>
<feature type="non-terminal residue" evidence="12">
    <location>
        <position position="575"/>
    </location>
</feature>
<dbReference type="InterPro" id="IPR044881">
    <property type="entry name" value="RMI1_N_N_sf"/>
</dbReference>
<protein>
    <recommendedName>
        <fullName evidence="3">RecQ-mediated genome instability protein 1</fullName>
    </recommendedName>
</protein>